<dbReference type="Proteomes" id="UP001164746">
    <property type="component" value="Chromosome 8"/>
</dbReference>
<proteinExistence type="predicted"/>
<keyword evidence="2" id="KW-1185">Reference proteome</keyword>
<protein>
    <submittedName>
        <fullName evidence="1">Uncharacterized protein</fullName>
    </submittedName>
</protein>
<evidence type="ECO:0000313" key="2">
    <source>
        <dbReference type="Proteomes" id="UP001164746"/>
    </source>
</evidence>
<evidence type="ECO:0000313" key="1">
    <source>
        <dbReference type="EMBL" id="WAR11291.1"/>
    </source>
</evidence>
<reference evidence="1" key="1">
    <citation type="submission" date="2022-11" db="EMBL/GenBank/DDBJ databases">
        <title>Centuries of genome instability and evolution in soft-shell clam transmissible cancer (bioRxiv).</title>
        <authorList>
            <person name="Hart S.F.M."/>
            <person name="Yonemitsu M.A."/>
            <person name="Giersch R.M."/>
            <person name="Beal B.F."/>
            <person name="Arriagada G."/>
            <person name="Davis B.W."/>
            <person name="Ostrander E.A."/>
            <person name="Goff S.P."/>
            <person name="Metzger M.J."/>
        </authorList>
    </citation>
    <scope>NUCLEOTIDE SEQUENCE</scope>
    <source>
        <strain evidence="1">MELC-2E11</strain>
        <tissue evidence="1">Siphon/mantle</tissue>
    </source>
</reference>
<sequence>RVVSRKVDESIFFRLVQYFAVVLFECNEAEDFLCGESGVLRTSCTFIYENNPSGSHCDSGMLHSLMQSRTSEHINQSAR</sequence>
<feature type="non-terminal residue" evidence="1">
    <location>
        <position position="1"/>
    </location>
</feature>
<dbReference type="EMBL" id="CP111019">
    <property type="protein sequence ID" value="WAR11291.1"/>
    <property type="molecule type" value="Genomic_DNA"/>
</dbReference>
<organism evidence="1 2">
    <name type="scientific">Mya arenaria</name>
    <name type="common">Soft-shell clam</name>
    <dbReference type="NCBI Taxonomy" id="6604"/>
    <lineage>
        <taxon>Eukaryota</taxon>
        <taxon>Metazoa</taxon>
        <taxon>Spiralia</taxon>
        <taxon>Lophotrochozoa</taxon>
        <taxon>Mollusca</taxon>
        <taxon>Bivalvia</taxon>
        <taxon>Autobranchia</taxon>
        <taxon>Heteroconchia</taxon>
        <taxon>Euheterodonta</taxon>
        <taxon>Imparidentia</taxon>
        <taxon>Neoheterodontei</taxon>
        <taxon>Myida</taxon>
        <taxon>Myoidea</taxon>
        <taxon>Myidae</taxon>
        <taxon>Mya</taxon>
    </lineage>
</organism>
<accession>A0ABY7EVT2</accession>
<gene>
    <name evidence="1" type="ORF">MAR_025471</name>
</gene>
<feature type="non-terminal residue" evidence="1">
    <location>
        <position position="79"/>
    </location>
</feature>
<name>A0ABY7EVT2_MYAAR</name>